<keyword evidence="12" id="KW-1185">Reference proteome</keyword>
<sequence length="226" mass="25479">MLIKQQFVLSRLNTYGGGNPCRFITIHETGNFSLGADAQAHANLQSRGYSATWHYQVDDEQIIQSFPDEVRCWHAGDGRGKGNRESIAIEICVHPDGNFIKAVKNAVHLVAILMNKHGIPIGNVVQHHHWSKKNCPQLLRAGSRGVTWTDFIKMVKRKLATGRLPQTYKVNKVLNGYYTANDAKRRVDKRTKVQPGIYHIFKEHGGMLNVTRMEGVPGSWINPEDN</sequence>
<dbReference type="Proteomes" id="UP001596147">
    <property type="component" value="Unassembled WGS sequence"/>
</dbReference>
<dbReference type="Gene3D" id="3.40.80.10">
    <property type="entry name" value="Peptidoglycan recognition protein-like"/>
    <property type="match status" value="1"/>
</dbReference>
<evidence type="ECO:0000256" key="8">
    <source>
        <dbReference type="ARBA" id="ARBA00030881"/>
    </source>
</evidence>
<evidence type="ECO:0000256" key="9">
    <source>
        <dbReference type="ARBA" id="ARBA00032390"/>
    </source>
</evidence>
<comment type="caution">
    <text evidence="11">The sequence shown here is derived from an EMBL/GenBank/DDBJ whole genome shotgun (WGS) entry which is preliminary data.</text>
</comment>
<gene>
    <name evidence="11" type="ORF">ACFPM4_16395</name>
</gene>
<dbReference type="SUPFAM" id="SSF55846">
    <property type="entry name" value="N-acetylmuramoyl-L-alanine amidase-like"/>
    <property type="match status" value="1"/>
</dbReference>
<dbReference type="RefSeq" id="WP_382354141.1">
    <property type="nucleotide sequence ID" value="NZ_JBHSMC010000025.1"/>
</dbReference>
<evidence type="ECO:0000256" key="1">
    <source>
        <dbReference type="ARBA" id="ARBA00001561"/>
    </source>
</evidence>
<evidence type="ECO:0000256" key="6">
    <source>
        <dbReference type="ARBA" id="ARBA00023287"/>
    </source>
</evidence>
<keyword evidence="7" id="KW-0961">Cell wall biogenesis/degradation</keyword>
<dbReference type="EC" id="3.5.1.28" evidence="3"/>
<evidence type="ECO:0000256" key="7">
    <source>
        <dbReference type="ARBA" id="ARBA00023316"/>
    </source>
</evidence>
<dbReference type="InterPro" id="IPR036505">
    <property type="entry name" value="Amidase/PGRP_sf"/>
</dbReference>
<evidence type="ECO:0000256" key="5">
    <source>
        <dbReference type="ARBA" id="ARBA00022969"/>
    </source>
</evidence>
<dbReference type="PANTHER" id="PTHR30417">
    <property type="entry name" value="N-ACETYLMURAMOYL-L-ALANINE AMIDASE AMID"/>
    <property type="match status" value="1"/>
</dbReference>
<evidence type="ECO:0000256" key="2">
    <source>
        <dbReference type="ARBA" id="ARBA00007553"/>
    </source>
</evidence>
<organism evidence="11 12">
    <name type="scientific">Lederbergia graminis</name>
    <dbReference type="NCBI Taxonomy" id="735518"/>
    <lineage>
        <taxon>Bacteria</taxon>
        <taxon>Bacillati</taxon>
        <taxon>Bacillota</taxon>
        <taxon>Bacilli</taxon>
        <taxon>Bacillales</taxon>
        <taxon>Bacillaceae</taxon>
        <taxon>Lederbergia</taxon>
    </lineage>
</organism>
<keyword evidence="4" id="KW-0378">Hydrolase</keyword>
<dbReference type="SMART" id="SM00644">
    <property type="entry name" value="Ami_2"/>
    <property type="match status" value="1"/>
</dbReference>
<feature type="domain" description="N-acetylmuramoyl-L-alanine amidase" evidence="10">
    <location>
        <begin position="9"/>
        <end position="145"/>
    </location>
</feature>
<dbReference type="InterPro" id="IPR051206">
    <property type="entry name" value="NAMLAA_amidase_2"/>
</dbReference>
<keyword evidence="6" id="KW-0178">Competence</keyword>
<keyword evidence="5" id="KW-0749">Sporulation</keyword>
<comment type="similarity">
    <text evidence="2">Belongs to the N-acetylmuramoyl-L-alanine amidase 2 family.</text>
</comment>
<dbReference type="Pfam" id="PF01510">
    <property type="entry name" value="Amidase_2"/>
    <property type="match status" value="1"/>
</dbReference>
<evidence type="ECO:0000313" key="12">
    <source>
        <dbReference type="Proteomes" id="UP001596147"/>
    </source>
</evidence>
<protein>
    <recommendedName>
        <fullName evidence="3">N-acetylmuramoyl-L-alanine amidase</fullName>
        <ecNumber evidence="3">3.5.1.28</ecNumber>
    </recommendedName>
    <alternativeName>
        <fullName evidence="9">Autolysin</fullName>
    </alternativeName>
    <alternativeName>
        <fullName evidence="8">Cell wall hydrolase</fullName>
    </alternativeName>
</protein>
<evidence type="ECO:0000313" key="11">
    <source>
        <dbReference type="EMBL" id="MFC5466300.1"/>
    </source>
</evidence>
<evidence type="ECO:0000259" key="10">
    <source>
        <dbReference type="SMART" id="SM00644"/>
    </source>
</evidence>
<dbReference type="CDD" id="cd06583">
    <property type="entry name" value="PGRP"/>
    <property type="match status" value="1"/>
</dbReference>
<accession>A0ABW0LLZ6</accession>
<name>A0ABW0LLZ6_9BACI</name>
<dbReference type="EMBL" id="JBHSMC010000025">
    <property type="protein sequence ID" value="MFC5466300.1"/>
    <property type="molecule type" value="Genomic_DNA"/>
</dbReference>
<dbReference type="PANTHER" id="PTHR30417:SF11">
    <property type="entry name" value="N-ACETYLMURAMOYL-L-ALANINE AMIDASE XLYA"/>
    <property type="match status" value="1"/>
</dbReference>
<proteinExistence type="inferred from homology"/>
<comment type="catalytic activity">
    <reaction evidence="1">
        <text>Hydrolyzes the link between N-acetylmuramoyl residues and L-amino acid residues in certain cell-wall glycopeptides.</text>
        <dbReference type="EC" id="3.5.1.28"/>
    </reaction>
</comment>
<dbReference type="InterPro" id="IPR002502">
    <property type="entry name" value="Amidase_domain"/>
</dbReference>
<evidence type="ECO:0000256" key="3">
    <source>
        <dbReference type="ARBA" id="ARBA00011901"/>
    </source>
</evidence>
<evidence type="ECO:0000256" key="4">
    <source>
        <dbReference type="ARBA" id="ARBA00022801"/>
    </source>
</evidence>
<reference evidence="12" key="1">
    <citation type="journal article" date="2019" name="Int. J. Syst. Evol. Microbiol.">
        <title>The Global Catalogue of Microorganisms (GCM) 10K type strain sequencing project: providing services to taxonomists for standard genome sequencing and annotation.</title>
        <authorList>
            <consortium name="The Broad Institute Genomics Platform"/>
            <consortium name="The Broad Institute Genome Sequencing Center for Infectious Disease"/>
            <person name="Wu L."/>
            <person name="Ma J."/>
        </authorList>
    </citation>
    <scope>NUCLEOTIDE SEQUENCE [LARGE SCALE GENOMIC DNA]</scope>
    <source>
        <strain evidence="12">CGMCC 1.12237</strain>
    </source>
</reference>